<evidence type="ECO:0000259" key="3">
    <source>
        <dbReference type="Pfam" id="PF13200"/>
    </source>
</evidence>
<evidence type="ECO:0000256" key="1">
    <source>
        <dbReference type="SAM" id="MobiDB-lite"/>
    </source>
</evidence>
<gene>
    <name evidence="4" type="ORF">H8709_06230</name>
</gene>
<accession>A0A926EE41</accession>
<dbReference type="PROSITE" id="PS51257">
    <property type="entry name" value="PROKAR_LIPOPROTEIN"/>
    <property type="match status" value="1"/>
</dbReference>
<feature type="domain" description="DUF4015" evidence="3">
    <location>
        <begin position="93"/>
        <end position="411"/>
    </location>
</feature>
<dbReference type="Proteomes" id="UP000660861">
    <property type="component" value="Unassembled WGS sequence"/>
</dbReference>
<evidence type="ECO:0000313" key="5">
    <source>
        <dbReference type="Proteomes" id="UP000660861"/>
    </source>
</evidence>
<keyword evidence="2" id="KW-1133">Transmembrane helix</keyword>
<evidence type="ECO:0000313" key="4">
    <source>
        <dbReference type="EMBL" id="MBC8570426.1"/>
    </source>
</evidence>
<protein>
    <recommendedName>
        <fullName evidence="3">DUF4015 domain-containing protein</fullName>
    </recommendedName>
</protein>
<proteinExistence type="predicted"/>
<sequence length="417" mass="44532">MSKPYKIKRNTRVYRRRSRRTSPLMIVLMVLGCAVLAFVGWSIYQPVYNLITGNIEAPGPDESQSVSQPPVTTPVESEPETPPEKASAAKKLMYLPNAVLTDPAKLDAFLQSAVDAGANGVMMDLKDANGYLLYQSAVSQAVEAGAVSGGAVDLPAVIAKLQAKNLTPVARIHAWVDHIASRTYVDMAIKYSGDMNYLWLDDTQQNGGKPWLNPYSAQAQKYITDIALELSSMGVKEIVLDGCYFPTMTGSNLANYGETTNTVTKDACLKNYIAALTAALEPSGTEVALYVTSAPLLTTGSAAYGGVNPATLGAKNLLVNAMPASFGSKLEAGGQTVAAPAKTPYASLTLAVSEIKKVAPEGTKLMFFVQGYTDGKLAADQNKTYAKADVDEQLRALHEQQIEDYLLFSPTGELPAA</sequence>
<dbReference type="AlphaFoldDB" id="A0A926EE41"/>
<feature type="region of interest" description="Disordered" evidence="1">
    <location>
        <begin position="59"/>
        <end position="87"/>
    </location>
</feature>
<keyword evidence="2" id="KW-0472">Membrane</keyword>
<evidence type="ECO:0000256" key="2">
    <source>
        <dbReference type="SAM" id="Phobius"/>
    </source>
</evidence>
<comment type="caution">
    <text evidence="4">The sequence shown here is derived from an EMBL/GenBank/DDBJ whole genome shotgun (WGS) entry which is preliminary data.</text>
</comment>
<dbReference type="EMBL" id="JACRTC010000003">
    <property type="protein sequence ID" value="MBC8570426.1"/>
    <property type="molecule type" value="Genomic_DNA"/>
</dbReference>
<reference evidence="4" key="1">
    <citation type="submission" date="2020-08" db="EMBL/GenBank/DDBJ databases">
        <title>Genome public.</title>
        <authorList>
            <person name="Liu C."/>
            <person name="Sun Q."/>
        </authorList>
    </citation>
    <scope>NUCLEOTIDE SEQUENCE</scope>
    <source>
        <strain evidence="4">NSJ-54</strain>
    </source>
</reference>
<dbReference type="Pfam" id="PF13200">
    <property type="entry name" value="DUF4015"/>
    <property type="match status" value="1"/>
</dbReference>
<dbReference type="InterPro" id="IPR025275">
    <property type="entry name" value="DUF4015"/>
</dbReference>
<dbReference type="RefSeq" id="WP_262397522.1">
    <property type="nucleotide sequence ID" value="NZ_JACRTC010000003.1"/>
</dbReference>
<keyword evidence="2" id="KW-0812">Transmembrane</keyword>
<name>A0A926EE41_9FIRM</name>
<dbReference type="Gene3D" id="3.20.20.80">
    <property type="entry name" value="Glycosidases"/>
    <property type="match status" value="1"/>
</dbReference>
<keyword evidence="5" id="KW-1185">Reference proteome</keyword>
<organism evidence="4 5">
    <name type="scientific">Zongyangia hominis</name>
    <dbReference type="NCBI Taxonomy" id="2763677"/>
    <lineage>
        <taxon>Bacteria</taxon>
        <taxon>Bacillati</taxon>
        <taxon>Bacillota</taxon>
        <taxon>Clostridia</taxon>
        <taxon>Eubacteriales</taxon>
        <taxon>Oscillospiraceae</taxon>
        <taxon>Zongyangia</taxon>
    </lineage>
</organism>
<feature type="transmembrane region" description="Helical" evidence="2">
    <location>
        <begin position="21"/>
        <end position="44"/>
    </location>
</feature>